<evidence type="ECO:0000313" key="2">
    <source>
        <dbReference type="EMBL" id="MDF8371241.1"/>
    </source>
</evidence>
<gene>
    <name evidence="2" type="ORF">G9403_06235</name>
</gene>
<dbReference type="EMBL" id="JAANXN010000007">
    <property type="protein sequence ID" value="MDF8371241.1"/>
    <property type="molecule type" value="Genomic_DNA"/>
</dbReference>
<dbReference type="AlphaFoldDB" id="A0ABD4XJA1"/>
<dbReference type="Proteomes" id="UP001215461">
    <property type="component" value="Unassembled WGS sequence"/>
</dbReference>
<organism evidence="2 3">
    <name type="scientific">Weissella paramesenteroides</name>
    <name type="common">Leuconostoc paramesenteroides</name>
    <dbReference type="NCBI Taxonomy" id="1249"/>
    <lineage>
        <taxon>Bacteria</taxon>
        <taxon>Bacillati</taxon>
        <taxon>Bacillota</taxon>
        <taxon>Bacilli</taxon>
        <taxon>Lactobacillales</taxon>
        <taxon>Lactobacillaceae</taxon>
        <taxon>Weissella</taxon>
    </lineage>
</organism>
<dbReference type="RefSeq" id="WP_002828528.1">
    <property type="nucleotide sequence ID" value="NZ_CABKOP010000011.1"/>
</dbReference>
<comment type="caution">
    <text evidence="2">The sequence shown here is derived from an EMBL/GenBank/DDBJ whole genome shotgun (WGS) entry which is preliminary data.</text>
</comment>
<protein>
    <submittedName>
        <fullName evidence="2">Type II secretion system protein</fullName>
    </submittedName>
</protein>
<reference evidence="2 3" key="1">
    <citation type="submission" date="2020-03" db="EMBL/GenBank/DDBJ databases">
        <title>Comparative genomics of Weissella paramesenteroides.</title>
        <authorList>
            <person name="Kant R."/>
            <person name="Takala T."/>
            <person name="Saris P."/>
        </authorList>
    </citation>
    <scope>NUCLEOTIDE SEQUENCE [LARGE SCALE GENOMIC DNA]</scope>
    <source>
        <strain evidence="2 3">SJ27-4</strain>
    </source>
</reference>
<feature type="transmembrane region" description="Helical" evidence="1">
    <location>
        <begin position="6"/>
        <end position="27"/>
    </location>
</feature>
<name>A0ABD4XJA1_WEIPA</name>
<keyword evidence="1" id="KW-1133">Transmembrane helix</keyword>
<keyword evidence="1" id="KW-0472">Membrane</keyword>
<evidence type="ECO:0000313" key="3">
    <source>
        <dbReference type="Proteomes" id="UP001215461"/>
    </source>
</evidence>
<keyword evidence="1" id="KW-0812">Transmembrane</keyword>
<dbReference type="KEGG" id="wpa:CO680_01895"/>
<evidence type="ECO:0000256" key="1">
    <source>
        <dbReference type="SAM" id="Phobius"/>
    </source>
</evidence>
<sequence length="130" mass="14984">MNRKGVTLFETMVVLSVCLVLSIPVILPKDDNNQDWQNVKQEFAQKYIKEQQKVVLGKELDFNIYGYKNTIIIGSEKIKLPRGWFAGNYVHINWRSTTVTADTISFVNRNTNKHILLIFQLGGGTYRFTT</sequence>
<accession>A0ABD4XJA1</accession>
<proteinExistence type="predicted"/>